<accession>A0A9N9AH39</accession>
<feature type="compositionally biased region" description="Acidic residues" evidence="1">
    <location>
        <begin position="171"/>
        <end position="184"/>
    </location>
</feature>
<dbReference type="InterPro" id="IPR021109">
    <property type="entry name" value="Peptidase_aspartic_dom_sf"/>
</dbReference>
<comment type="caution">
    <text evidence="2">The sequence shown here is derived from an EMBL/GenBank/DDBJ whole genome shotgun (WGS) entry which is preliminary data.</text>
</comment>
<evidence type="ECO:0000256" key="1">
    <source>
        <dbReference type="SAM" id="MobiDB-lite"/>
    </source>
</evidence>
<dbReference type="AlphaFoldDB" id="A0A9N9AH39"/>
<proteinExistence type="predicted"/>
<dbReference type="EMBL" id="CAJVPV010002567">
    <property type="protein sequence ID" value="CAG8529947.1"/>
    <property type="molecule type" value="Genomic_DNA"/>
</dbReference>
<dbReference type="Proteomes" id="UP000789342">
    <property type="component" value="Unassembled WGS sequence"/>
</dbReference>
<feature type="region of interest" description="Disordered" evidence="1">
    <location>
        <begin position="192"/>
        <end position="211"/>
    </location>
</feature>
<dbReference type="OrthoDB" id="2444983at2759"/>
<evidence type="ECO:0000313" key="3">
    <source>
        <dbReference type="Proteomes" id="UP000789342"/>
    </source>
</evidence>
<dbReference type="CDD" id="cd00303">
    <property type="entry name" value="retropepsin_like"/>
    <property type="match status" value="1"/>
</dbReference>
<evidence type="ECO:0000313" key="2">
    <source>
        <dbReference type="EMBL" id="CAG8529947.1"/>
    </source>
</evidence>
<name>A0A9N9AH39_9GLOM</name>
<feature type="compositionally biased region" description="Polar residues" evidence="1">
    <location>
        <begin position="200"/>
        <end position="211"/>
    </location>
</feature>
<organism evidence="2 3">
    <name type="scientific">Acaulospora morrowiae</name>
    <dbReference type="NCBI Taxonomy" id="94023"/>
    <lineage>
        <taxon>Eukaryota</taxon>
        <taxon>Fungi</taxon>
        <taxon>Fungi incertae sedis</taxon>
        <taxon>Mucoromycota</taxon>
        <taxon>Glomeromycotina</taxon>
        <taxon>Glomeromycetes</taxon>
        <taxon>Diversisporales</taxon>
        <taxon>Acaulosporaceae</taxon>
        <taxon>Acaulospora</taxon>
    </lineage>
</organism>
<reference evidence="2" key="1">
    <citation type="submission" date="2021-06" db="EMBL/GenBank/DDBJ databases">
        <authorList>
            <person name="Kallberg Y."/>
            <person name="Tangrot J."/>
            <person name="Rosling A."/>
        </authorList>
    </citation>
    <scope>NUCLEOTIDE SEQUENCE</scope>
    <source>
        <strain evidence="2">CL551</strain>
    </source>
</reference>
<keyword evidence="3" id="KW-1185">Reference proteome</keyword>
<protein>
    <submittedName>
        <fullName evidence="2">3268_t:CDS:1</fullName>
    </submittedName>
</protein>
<dbReference type="SUPFAM" id="SSF50630">
    <property type="entry name" value="Acid proteases"/>
    <property type="match status" value="1"/>
</dbReference>
<dbReference type="Gene3D" id="2.40.70.10">
    <property type="entry name" value="Acid Proteases"/>
    <property type="match status" value="1"/>
</dbReference>
<feature type="region of interest" description="Disordered" evidence="1">
    <location>
        <begin position="165"/>
        <end position="184"/>
    </location>
</feature>
<gene>
    <name evidence="2" type="ORF">AMORRO_LOCUS4623</name>
</gene>
<sequence length="211" mass="24146">MTGTTGRAHPINTINRNKDYGRTCKKECHVISQVLERTVSSRPSTPIQPMTAPGTTTRCNVKIRNKPVVAVLNSETAVSIMSKKLLTKLGLQILEPSNAVIITANGTQERALGKLKDIVIESMEEMMLLGMSWFKKLCTHLYFDKQKLIINYKGESIELPIHQEKEVKIEEPEEKEEDYKEDDYFDTYEEEDLDKVESYLTDNQEDLYTNP</sequence>